<dbReference type="OrthoDB" id="9766455at2"/>
<evidence type="ECO:0000256" key="3">
    <source>
        <dbReference type="ARBA" id="ARBA00022475"/>
    </source>
</evidence>
<dbReference type="GeneID" id="93727453"/>
<feature type="transmembrane region" description="Helical" evidence="7">
    <location>
        <begin position="6"/>
        <end position="21"/>
    </location>
</feature>
<dbReference type="Pfam" id="PF01773">
    <property type="entry name" value="Nucleos_tra2_N"/>
    <property type="match status" value="1"/>
</dbReference>
<sequence length="409" mass="45233">MYLLINIIGLAVFLGIAVLFSRNRKEIHWKSVVILVIVNLFLAWFFVFFPWGNWFVSKMADGISWVIESANAGTSFAFASFVNQKQMDMAVAALFPILLVVPLFDILMYLNILPKFIGAIGWLLAKVTRQPKFESFFGIEMMFLGNTEALAVSSEQLKRMNEVRVLTIAMMSMSSVSGAIVGAYVTMIPGELVLTAIPLNIINAIIVTSILNPVTVEEREDIIYNLKEEGVQRQPFFSFLGDSVINAGKLVLIIIAFVISFVALADLLDRLINLITGIIGGWIHVKGSFGLNQILGVFMYPFALLLGLPWDTAWIVAQQMAKKIVTNEFVVMGQISDVVKSYDPHRRAVISTFLVSFANFSTIGMIVGTLKGIVNAKTSDFVSKYVPMMLLSGILVSLLTAAFVGLFAW</sequence>
<evidence type="ECO:0000256" key="4">
    <source>
        <dbReference type="ARBA" id="ARBA00022692"/>
    </source>
</evidence>
<evidence type="ECO:0000259" key="9">
    <source>
        <dbReference type="Pfam" id="PF07662"/>
    </source>
</evidence>
<feature type="transmembrane region" description="Helical" evidence="7">
    <location>
        <begin position="250"/>
        <end position="268"/>
    </location>
</feature>
<dbReference type="InterPro" id="IPR008276">
    <property type="entry name" value="C_nuclsd_transpt"/>
</dbReference>
<evidence type="ECO:0000313" key="10">
    <source>
        <dbReference type="EMBL" id="QQS82645.1"/>
    </source>
</evidence>
<keyword evidence="3" id="KW-1003">Cell membrane</keyword>
<dbReference type="GO" id="GO:0005886">
    <property type="term" value="C:plasma membrane"/>
    <property type="evidence" value="ECO:0007669"/>
    <property type="project" value="UniProtKB-SubCell"/>
</dbReference>
<dbReference type="AlphaFoldDB" id="A0A143PAJ9"/>
<evidence type="ECO:0000256" key="6">
    <source>
        <dbReference type="ARBA" id="ARBA00023136"/>
    </source>
</evidence>
<dbReference type="EMBL" id="RQTE01000081">
    <property type="protein sequence ID" value="RZI02927.1"/>
    <property type="molecule type" value="Genomic_DNA"/>
</dbReference>
<dbReference type="GO" id="GO:0015293">
    <property type="term" value="F:symporter activity"/>
    <property type="evidence" value="ECO:0007669"/>
    <property type="project" value="TreeGrafter"/>
</dbReference>
<dbReference type="Proteomes" id="UP000293854">
    <property type="component" value="Unassembled WGS sequence"/>
</dbReference>
<gene>
    <name evidence="11" type="ORF">EIG99_04800</name>
    <name evidence="10" type="ORF">I6J05_12320</name>
</gene>
<keyword evidence="13" id="KW-1185">Reference proteome</keyword>
<evidence type="ECO:0000313" key="12">
    <source>
        <dbReference type="Proteomes" id="UP000293854"/>
    </source>
</evidence>
<evidence type="ECO:0000259" key="8">
    <source>
        <dbReference type="Pfam" id="PF01773"/>
    </source>
</evidence>
<dbReference type="Proteomes" id="UP000595942">
    <property type="component" value="Chromosome"/>
</dbReference>
<feature type="transmembrane region" description="Helical" evidence="7">
    <location>
        <begin position="165"/>
        <end position="185"/>
    </location>
</feature>
<dbReference type="InterPro" id="IPR011657">
    <property type="entry name" value="CNT_C_dom"/>
</dbReference>
<reference evidence="11 12" key="1">
    <citation type="submission" date="2018-11" db="EMBL/GenBank/DDBJ databases">
        <title>Genomic profiling of Staphylococcus species from a Poultry farm system in KwaZulu-Natal, South Africa.</title>
        <authorList>
            <person name="Amoako D.G."/>
            <person name="Somboro A.M."/>
            <person name="Abia A.L.K."/>
            <person name="Bester L.A."/>
            <person name="Essack S.Y."/>
        </authorList>
    </citation>
    <scope>NUCLEOTIDE SEQUENCE [LARGE SCALE GENOMIC DNA]</scope>
    <source>
        <strain evidence="11 12">SA11</strain>
    </source>
</reference>
<evidence type="ECO:0000256" key="7">
    <source>
        <dbReference type="SAM" id="Phobius"/>
    </source>
</evidence>
<dbReference type="GO" id="GO:0005337">
    <property type="term" value="F:nucleoside transmembrane transporter activity"/>
    <property type="evidence" value="ECO:0007669"/>
    <property type="project" value="InterPro"/>
</dbReference>
<feature type="transmembrane region" description="Helical" evidence="7">
    <location>
        <begin position="348"/>
        <end position="373"/>
    </location>
</feature>
<feature type="transmembrane region" description="Helical" evidence="7">
    <location>
        <begin position="33"/>
        <end position="51"/>
    </location>
</feature>
<dbReference type="InterPro" id="IPR002668">
    <property type="entry name" value="CNT_N_dom"/>
</dbReference>
<accession>A0A143PAJ9</accession>
<evidence type="ECO:0000256" key="5">
    <source>
        <dbReference type="ARBA" id="ARBA00022989"/>
    </source>
</evidence>
<dbReference type="KEGG" id="scv:A4G25_06210"/>
<reference evidence="10 13" key="2">
    <citation type="submission" date="2021-01" db="EMBL/GenBank/DDBJ databases">
        <title>FDA dAtabase for Regulatory Grade micrObial Sequences (FDA-ARGOS): Supporting development and validation of Infectious Disease Dx tests.</title>
        <authorList>
            <person name="Sproer C."/>
            <person name="Gronow S."/>
            <person name="Severitt S."/>
            <person name="Schroder I."/>
            <person name="Tallon L."/>
            <person name="Sadzewicz L."/>
            <person name="Zhao X."/>
            <person name="Boylan J."/>
            <person name="Ott S."/>
            <person name="Bowen H."/>
            <person name="Vavikolanu K."/>
            <person name="Mehta A."/>
            <person name="Aluvathingal J."/>
            <person name="Nadendla S."/>
            <person name="Lowell S."/>
            <person name="Myers T."/>
            <person name="Yan Y."/>
            <person name="Sichtig H."/>
        </authorList>
    </citation>
    <scope>NUCLEOTIDE SEQUENCE [LARGE SCALE GENOMIC DNA]</scope>
    <source>
        <strain evidence="10 13">FDAARGOS_1148</strain>
    </source>
</reference>
<feature type="domain" description="Concentrative nucleoside transporter C-terminal" evidence="9">
    <location>
        <begin position="193"/>
        <end position="405"/>
    </location>
</feature>
<name>A0A143PAJ9_9STAP</name>
<dbReference type="RefSeq" id="WP_047130889.1">
    <property type="nucleotide sequence ID" value="NZ_CP015114.1"/>
</dbReference>
<organism evidence="11 12">
    <name type="scientific">Staphylococcus condimenti</name>
    <dbReference type="NCBI Taxonomy" id="70255"/>
    <lineage>
        <taxon>Bacteria</taxon>
        <taxon>Bacillati</taxon>
        <taxon>Bacillota</taxon>
        <taxon>Bacilli</taxon>
        <taxon>Bacillales</taxon>
        <taxon>Staphylococcaceae</taxon>
        <taxon>Staphylococcus</taxon>
    </lineage>
</organism>
<dbReference type="PANTHER" id="PTHR10590:SF19">
    <property type="entry name" value="PURINE NUCLEOSIDE TRANSPORT PROTEIN NUPG"/>
    <property type="match status" value="1"/>
</dbReference>
<feature type="domain" description="Concentrative nucleoside transporter N-terminal" evidence="8">
    <location>
        <begin position="8"/>
        <end position="80"/>
    </location>
</feature>
<comment type="subcellular location">
    <subcellularLocation>
        <location evidence="1">Cell membrane</location>
        <topology evidence="1">Multi-pass membrane protein</topology>
    </subcellularLocation>
</comment>
<protein>
    <submittedName>
        <fullName evidence="11">NupC/NupG family nucleoside CNT transporter</fullName>
    </submittedName>
</protein>
<feature type="transmembrane region" description="Helical" evidence="7">
    <location>
        <begin position="192"/>
        <end position="211"/>
    </location>
</feature>
<dbReference type="PANTHER" id="PTHR10590">
    <property type="entry name" value="SODIUM/NUCLEOSIDE COTRANSPORTER"/>
    <property type="match status" value="1"/>
</dbReference>
<keyword evidence="5 7" id="KW-1133">Transmembrane helix</keyword>
<keyword evidence="6 7" id="KW-0472">Membrane</keyword>
<evidence type="ECO:0000313" key="13">
    <source>
        <dbReference type="Proteomes" id="UP000595942"/>
    </source>
</evidence>
<evidence type="ECO:0000313" key="11">
    <source>
        <dbReference type="EMBL" id="RZI02927.1"/>
    </source>
</evidence>
<dbReference type="Pfam" id="PF07662">
    <property type="entry name" value="Nucleos_tra2_C"/>
    <property type="match status" value="1"/>
</dbReference>
<keyword evidence="4 7" id="KW-0812">Transmembrane</keyword>
<dbReference type="EMBL" id="CP068073">
    <property type="protein sequence ID" value="QQS82645.1"/>
    <property type="molecule type" value="Genomic_DNA"/>
</dbReference>
<evidence type="ECO:0000256" key="2">
    <source>
        <dbReference type="ARBA" id="ARBA00009033"/>
    </source>
</evidence>
<feature type="transmembrane region" description="Helical" evidence="7">
    <location>
        <begin position="89"/>
        <end position="112"/>
    </location>
</feature>
<comment type="similarity">
    <text evidence="2">Belongs to the concentrative nucleoside transporter (CNT) (TC 2.A.41) family.</text>
</comment>
<proteinExistence type="inferred from homology"/>
<feature type="transmembrane region" description="Helical" evidence="7">
    <location>
        <begin position="385"/>
        <end position="408"/>
    </location>
</feature>
<evidence type="ECO:0000256" key="1">
    <source>
        <dbReference type="ARBA" id="ARBA00004651"/>
    </source>
</evidence>
<feature type="transmembrane region" description="Helical" evidence="7">
    <location>
        <begin position="289"/>
        <end position="310"/>
    </location>
</feature>